<dbReference type="InterPro" id="IPR022496">
    <property type="entry name" value="T6A_TsaB"/>
</dbReference>
<reference evidence="2 3" key="1">
    <citation type="submission" date="2018-06" db="EMBL/GenBank/DDBJ databases">
        <title>Genomic Encyclopedia of Archaeal and Bacterial Type Strains, Phase II (KMG-II): from individual species to whole genera.</title>
        <authorList>
            <person name="Goeker M."/>
        </authorList>
    </citation>
    <scope>NUCLEOTIDE SEQUENCE [LARGE SCALE GENOMIC DNA]</scope>
    <source>
        <strain evidence="2 3">DSM 21851</strain>
    </source>
</reference>
<dbReference type="InterPro" id="IPR043129">
    <property type="entry name" value="ATPase_NBD"/>
</dbReference>
<dbReference type="Gene3D" id="3.30.420.40">
    <property type="match status" value="2"/>
</dbReference>
<dbReference type="OrthoDB" id="9784166at2"/>
<dbReference type="Pfam" id="PF00814">
    <property type="entry name" value="TsaD"/>
    <property type="match status" value="1"/>
</dbReference>
<proteinExistence type="predicted"/>
<gene>
    <name evidence="2" type="ORF">LX87_02960</name>
</gene>
<evidence type="ECO:0000313" key="3">
    <source>
        <dbReference type="Proteomes" id="UP000248790"/>
    </source>
</evidence>
<dbReference type="PANTHER" id="PTHR11735">
    <property type="entry name" value="TRNA N6-ADENOSINE THREONYLCARBAMOYLTRANSFERASE"/>
    <property type="match status" value="1"/>
</dbReference>
<dbReference type="SUPFAM" id="SSF53067">
    <property type="entry name" value="Actin-like ATPase domain"/>
    <property type="match status" value="2"/>
</dbReference>
<feature type="domain" description="Gcp-like" evidence="1">
    <location>
        <begin position="35"/>
        <end position="204"/>
    </location>
</feature>
<dbReference type="EMBL" id="QLMC01000003">
    <property type="protein sequence ID" value="RAJ98052.1"/>
    <property type="molecule type" value="Genomic_DNA"/>
</dbReference>
<dbReference type="CDD" id="cd24032">
    <property type="entry name" value="ASKHA_NBD_TsaB"/>
    <property type="match status" value="1"/>
</dbReference>
<dbReference type="GO" id="GO:0002949">
    <property type="term" value="P:tRNA threonylcarbamoyladenosine modification"/>
    <property type="evidence" value="ECO:0007669"/>
    <property type="project" value="InterPro"/>
</dbReference>
<dbReference type="Proteomes" id="UP000248790">
    <property type="component" value="Unassembled WGS sequence"/>
</dbReference>
<dbReference type="NCBIfam" id="TIGR03725">
    <property type="entry name" value="T6A_YeaZ"/>
    <property type="match status" value="1"/>
</dbReference>
<dbReference type="PANTHER" id="PTHR11735:SF11">
    <property type="entry name" value="TRNA THREONYLCARBAMOYLADENOSINE BIOSYNTHESIS PROTEIN TSAB"/>
    <property type="match status" value="1"/>
</dbReference>
<comment type="caution">
    <text evidence="2">The sequence shown here is derived from an EMBL/GenBank/DDBJ whole genome shotgun (WGS) entry which is preliminary data.</text>
</comment>
<evidence type="ECO:0000313" key="2">
    <source>
        <dbReference type="EMBL" id="RAJ98052.1"/>
    </source>
</evidence>
<protein>
    <submittedName>
        <fullName evidence="2">tRNA threonylcarbamoyladenosine biosynthesis protein TsaB</fullName>
    </submittedName>
</protein>
<keyword evidence="3" id="KW-1185">Reference proteome</keyword>
<sequence length="230" mass="24886">MSLILSIDTSTTVCSVALHRDGMLAACYELFTEKSSSGMLTTLIQHTVQHSGYQLSELDAIAVAKGPGSYTGLRIGVSTAKGLCFALDKPLLAINTLEAMVWQVNGFYPASYALCPMLDARRMEVYCAVYNTEGQEIQATSAQIIDEGSFADLLTQQPVVFFGNGAAKCQAVLSHQPNAIFPEQTVHPSARTVGQLAAVAYEQGQFEDVANFEPYYLKDFVGTKPKKLVV</sequence>
<evidence type="ECO:0000259" key="1">
    <source>
        <dbReference type="Pfam" id="PF00814"/>
    </source>
</evidence>
<name>A0A327WXI4_LARAB</name>
<dbReference type="RefSeq" id="WP_111628994.1">
    <property type="nucleotide sequence ID" value="NZ_QLMC01000003.1"/>
</dbReference>
<organism evidence="2 3">
    <name type="scientific">Larkinella arboricola</name>
    <dbReference type="NCBI Taxonomy" id="643671"/>
    <lineage>
        <taxon>Bacteria</taxon>
        <taxon>Pseudomonadati</taxon>
        <taxon>Bacteroidota</taxon>
        <taxon>Cytophagia</taxon>
        <taxon>Cytophagales</taxon>
        <taxon>Spirosomataceae</taxon>
        <taxon>Larkinella</taxon>
    </lineage>
</organism>
<dbReference type="AlphaFoldDB" id="A0A327WXI4"/>
<dbReference type="InterPro" id="IPR000905">
    <property type="entry name" value="Gcp-like_dom"/>
</dbReference>
<dbReference type="GO" id="GO:0005829">
    <property type="term" value="C:cytosol"/>
    <property type="evidence" value="ECO:0007669"/>
    <property type="project" value="TreeGrafter"/>
</dbReference>
<accession>A0A327WXI4</accession>